<dbReference type="AlphaFoldDB" id="A0AA37IXM0"/>
<dbReference type="Pfam" id="PF05154">
    <property type="entry name" value="TM2"/>
    <property type="match status" value="1"/>
</dbReference>
<evidence type="ECO:0000256" key="4">
    <source>
        <dbReference type="ARBA" id="ARBA00023136"/>
    </source>
</evidence>
<comment type="caution">
    <text evidence="8">The sequence shown here is derived from an EMBL/GenBank/DDBJ whole genome shotgun (WGS) entry which is preliminary data.</text>
</comment>
<accession>A0AA37IXM0</accession>
<evidence type="ECO:0000256" key="3">
    <source>
        <dbReference type="ARBA" id="ARBA00022989"/>
    </source>
</evidence>
<dbReference type="Proteomes" id="UP001055185">
    <property type="component" value="Unassembled WGS sequence"/>
</dbReference>
<reference evidence="8" key="1">
    <citation type="journal article" date="2022" name="Int. J. Syst. Evol. Microbiol.">
        <title>Genome-based, phenotypic and chemotaxonomic classification of Faecalibacterium strains: proposal of three novel species Faecalibacterium duncaniae sp. nov., Faecalibacterium hattorii sp. nov. and Faecalibacterium gallinarum sp. nov. .</title>
        <authorList>
            <person name="Sakamoto M."/>
            <person name="Sakurai N."/>
            <person name="Tanno H."/>
            <person name="Iino T."/>
            <person name="Ohkuma M."/>
            <person name="Endo A."/>
        </authorList>
    </citation>
    <scope>NUCLEOTIDE SEQUENCE</scope>
    <source>
        <strain evidence="8">JCM 17207</strain>
    </source>
</reference>
<evidence type="ECO:0000256" key="2">
    <source>
        <dbReference type="ARBA" id="ARBA00022692"/>
    </source>
</evidence>
<dbReference type="EMBL" id="BQKV01000001">
    <property type="protein sequence ID" value="GJN63381.1"/>
    <property type="molecule type" value="Genomic_DNA"/>
</dbReference>
<evidence type="ECO:0000256" key="1">
    <source>
        <dbReference type="ARBA" id="ARBA00004141"/>
    </source>
</evidence>
<proteinExistence type="predicted"/>
<evidence type="ECO:0000259" key="7">
    <source>
        <dbReference type="Pfam" id="PF05154"/>
    </source>
</evidence>
<evidence type="ECO:0000313" key="9">
    <source>
        <dbReference type="Proteomes" id="UP001055185"/>
    </source>
</evidence>
<feature type="domain" description="TM2" evidence="7">
    <location>
        <begin position="70"/>
        <end position="115"/>
    </location>
</feature>
<name>A0AA37IXM0_9FIRM</name>
<feature type="transmembrane region" description="Helical" evidence="6">
    <location>
        <begin position="95"/>
        <end position="119"/>
    </location>
</feature>
<sequence length="131" mass="14896">MGKRNPNTDKAAQKGKGPDISDFIVAEEELKTLKKQQGIPDSSENLNALGRAIDYILTARERRIKQPIKKKTYLWLCLLGAFGLHRFYAKQWFTATVYLLTCWTGFSMAMTIIDAMIVIPMKADENGIIWL</sequence>
<feature type="transmembrane region" description="Helical" evidence="6">
    <location>
        <begin position="72"/>
        <end position="89"/>
    </location>
</feature>
<protein>
    <recommendedName>
        <fullName evidence="7">TM2 domain-containing protein</fullName>
    </recommendedName>
</protein>
<organism evidence="8 9">
    <name type="scientific">Faecalibacterium gallinarum</name>
    <dbReference type="NCBI Taxonomy" id="2903556"/>
    <lineage>
        <taxon>Bacteria</taxon>
        <taxon>Bacillati</taxon>
        <taxon>Bacillota</taxon>
        <taxon>Clostridia</taxon>
        <taxon>Eubacteriales</taxon>
        <taxon>Oscillospiraceae</taxon>
        <taxon>Faecalibacterium</taxon>
    </lineage>
</organism>
<dbReference type="GO" id="GO:0016020">
    <property type="term" value="C:membrane"/>
    <property type="evidence" value="ECO:0007669"/>
    <property type="project" value="UniProtKB-SubCell"/>
</dbReference>
<keyword evidence="2 6" id="KW-0812">Transmembrane</keyword>
<gene>
    <name evidence="8" type="ORF">JCM17207_00060</name>
</gene>
<evidence type="ECO:0000256" key="6">
    <source>
        <dbReference type="SAM" id="Phobius"/>
    </source>
</evidence>
<keyword evidence="9" id="KW-1185">Reference proteome</keyword>
<evidence type="ECO:0000313" key="8">
    <source>
        <dbReference type="EMBL" id="GJN63381.1"/>
    </source>
</evidence>
<dbReference type="RefSeq" id="WP_238315408.1">
    <property type="nucleotide sequence ID" value="NZ_BQKV01000001.1"/>
</dbReference>
<keyword evidence="3 6" id="KW-1133">Transmembrane helix</keyword>
<evidence type="ECO:0000256" key="5">
    <source>
        <dbReference type="SAM" id="MobiDB-lite"/>
    </source>
</evidence>
<feature type="region of interest" description="Disordered" evidence="5">
    <location>
        <begin position="1"/>
        <end position="21"/>
    </location>
</feature>
<comment type="subcellular location">
    <subcellularLocation>
        <location evidence="1">Membrane</location>
        <topology evidence="1">Multi-pass membrane protein</topology>
    </subcellularLocation>
</comment>
<dbReference type="InterPro" id="IPR007829">
    <property type="entry name" value="TM2"/>
</dbReference>
<keyword evidence="4 6" id="KW-0472">Membrane</keyword>